<dbReference type="RefSeq" id="XP_025072911.1">
    <property type="nucleotide sequence ID" value="XM_025217126.1"/>
</dbReference>
<organism evidence="1 2">
    <name type="scientific">Pogonomyrmex barbatus</name>
    <name type="common">red harvester ant</name>
    <dbReference type="NCBI Taxonomy" id="144034"/>
    <lineage>
        <taxon>Eukaryota</taxon>
        <taxon>Metazoa</taxon>
        <taxon>Ecdysozoa</taxon>
        <taxon>Arthropoda</taxon>
        <taxon>Hexapoda</taxon>
        <taxon>Insecta</taxon>
        <taxon>Pterygota</taxon>
        <taxon>Neoptera</taxon>
        <taxon>Endopterygota</taxon>
        <taxon>Hymenoptera</taxon>
        <taxon>Apocrita</taxon>
        <taxon>Aculeata</taxon>
        <taxon>Formicoidea</taxon>
        <taxon>Formicidae</taxon>
        <taxon>Myrmicinae</taxon>
        <taxon>Pogonomyrmex</taxon>
    </lineage>
</organism>
<dbReference type="Proteomes" id="UP000504615">
    <property type="component" value="Unplaced"/>
</dbReference>
<dbReference type="OrthoDB" id="2123952at2759"/>
<name>A0A8N1S2K6_9HYME</name>
<sequence>MLMQNIMYPFTLDAHSINNLTHLDSSIIYYHIMDFINDFWSSSSLKVVGGSSLRTSRTFSVTRAHMATPKHLKPFINCSNRRNHTTSSIQTNAKYREIDLAEIW</sequence>
<evidence type="ECO:0000313" key="1">
    <source>
        <dbReference type="Proteomes" id="UP000504615"/>
    </source>
</evidence>
<dbReference type="GeneID" id="112552230"/>
<evidence type="ECO:0000313" key="2">
    <source>
        <dbReference type="RefSeq" id="XP_025072911.1"/>
    </source>
</evidence>
<proteinExistence type="predicted"/>
<keyword evidence="1" id="KW-1185">Reference proteome</keyword>
<protein>
    <submittedName>
        <fullName evidence="2">Uncharacterized protein LOC112552230</fullName>
    </submittedName>
</protein>
<reference evidence="2" key="1">
    <citation type="submission" date="2025-08" db="UniProtKB">
        <authorList>
            <consortium name="RefSeq"/>
        </authorList>
    </citation>
    <scope>IDENTIFICATION</scope>
</reference>
<accession>A0A8N1S2K6</accession>
<dbReference type="AlphaFoldDB" id="A0A8N1S2K6"/>
<gene>
    <name evidence="2" type="primary">LOC112552230</name>
</gene>